<keyword evidence="7" id="KW-1185">Reference proteome</keyword>
<sequence length="97" mass="10672">MQAPGPQVYKARLNGNGRQGVRYNGLEGQMLSIVMRGNLVMKGCLKDPEVNEESFANGWFRSGDVAVKHPDSYTEIKDGSKNSDVHVVKRQHGRSAA</sequence>
<dbReference type="Proteomes" id="UP000593562">
    <property type="component" value="Unassembled WGS sequence"/>
</dbReference>
<dbReference type="InParanoid" id="A0A7J7CSH8"/>
<dbReference type="InterPro" id="IPR042099">
    <property type="entry name" value="ANL_N_sf"/>
</dbReference>
<keyword evidence="4" id="KW-0067">ATP-binding</keyword>
<evidence type="ECO:0000256" key="2">
    <source>
        <dbReference type="ARBA" id="ARBA00022598"/>
    </source>
</evidence>
<feature type="region of interest" description="Disordered" evidence="5">
    <location>
        <begin position="73"/>
        <end position="97"/>
    </location>
</feature>
<dbReference type="PANTHER" id="PTHR43859:SF7">
    <property type="entry name" value="ACETATE_BUTYRATE--COA LIGASE AAE7, PEROXISOMAL"/>
    <property type="match status" value="1"/>
</dbReference>
<dbReference type="PANTHER" id="PTHR43859">
    <property type="entry name" value="ACYL-ACTIVATING ENZYME"/>
    <property type="match status" value="1"/>
</dbReference>
<dbReference type="Gene3D" id="3.40.50.12780">
    <property type="entry name" value="N-terminal domain of ligase-like"/>
    <property type="match status" value="1"/>
</dbReference>
<comment type="similarity">
    <text evidence="1">Belongs to the ATP-dependent AMP-binding enzyme family.</text>
</comment>
<accession>A0A7J7CSH8</accession>
<evidence type="ECO:0000256" key="3">
    <source>
        <dbReference type="ARBA" id="ARBA00022741"/>
    </source>
</evidence>
<comment type="caution">
    <text evidence="6">The sequence shown here is derived from an EMBL/GenBank/DDBJ whole genome shotgun (WGS) entry which is preliminary data.</text>
</comment>
<proteinExistence type="inferred from homology"/>
<evidence type="ECO:0000256" key="4">
    <source>
        <dbReference type="ARBA" id="ARBA00022840"/>
    </source>
</evidence>
<dbReference type="EMBL" id="JAAARO010000014">
    <property type="protein sequence ID" value="KAF5737040.1"/>
    <property type="molecule type" value="Genomic_DNA"/>
</dbReference>
<keyword evidence="3" id="KW-0547">Nucleotide-binding</keyword>
<keyword evidence="2 6" id="KW-0436">Ligase</keyword>
<reference evidence="6 7" key="1">
    <citation type="journal article" date="2020" name="Nat. Commun.">
        <title>Genome of Tripterygium wilfordii and identification of cytochrome P450 involved in triptolide biosynthesis.</title>
        <authorList>
            <person name="Tu L."/>
            <person name="Su P."/>
            <person name="Zhang Z."/>
            <person name="Gao L."/>
            <person name="Wang J."/>
            <person name="Hu T."/>
            <person name="Zhou J."/>
            <person name="Zhang Y."/>
            <person name="Zhao Y."/>
            <person name="Liu Y."/>
            <person name="Song Y."/>
            <person name="Tong Y."/>
            <person name="Lu Y."/>
            <person name="Yang J."/>
            <person name="Xu C."/>
            <person name="Jia M."/>
            <person name="Peters R.J."/>
            <person name="Huang L."/>
            <person name="Gao W."/>
        </authorList>
    </citation>
    <scope>NUCLEOTIDE SEQUENCE [LARGE SCALE GENOMIC DNA]</scope>
    <source>
        <strain evidence="7">cv. XIE 37</strain>
        <tissue evidence="6">Leaf</tissue>
    </source>
</reference>
<dbReference type="AlphaFoldDB" id="A0A7J7CSH8"/>
<protein>
    <submittedName>
        <fullName evidence="6">Acetate/butyrate--CoA ligase AAE7 peroxisomal-like</fullName>
    </submittedName>
</protein>
<gene>
    <name evidence="6" type="ORF">HS088_TW14G01196</name>
</gene>
<dbReference type="GO" id="GO:0005524">
    <property type="term" value="F:ATP binding"/>
    <property type="evidence" value="ECO:0007669"/>
    <property type="project" value="UniProtKB-KW"/>
</dbReference>
<evidence type="ECO:0000256" key="1">
    <source>
        <dbReference type="ARBA" id="ARBA00006432"/>
    </source>
</evidence>
<feature type="compositionally biased region" description="Basic and acidic residues" evidence="5">
    <location>
        <begin position="73"/>
        <end position="87"/>
    </location>
</feature>
<dbReference type="SUPFAM" id="SSF56801">
    <property type="entry name" value="Acetyl-CoA synthetase-like"/>
    <property type="match status" value="1"/>
</dbReference>
<evidence type="ECO:0000256" key="5">
    <source>
        <dbReference type="SAM" id="MobiDB-lite"/>
    </source>
</evidence>
<organism evidence="6 7">
    <name type="scientific">Tripterygium wilfordii</name>
    <name type="common">Thunder God vine</name>
    <dbReference type="NCBI Taxonomy" id="458696"/>
    <lineage>
        <taxon>Eukaryota</taxon>
        <taxon>Viridiplantae</taxon>
        <taxon>Streptophyta</taxon>
        <taxon>Embryophyta</taxon>
        <taxon>Tracheophyta</taxon>
        <taxon>Spermatophyta</taxon>
        <taxon>Magnoliopsida</taxon>
        <taxon>eudicotyledons</taxon>
        <taxon>Gunneridae</taxon>
        <taxon>Pentapetalae</taxon>
        <taxon>rosids</taxon>
        <taxon>fabids</taxon>
        <taxon>Celastrales</taxon>
        <taxon>Celastraceae</taxon>
        <taxon>Tripterygium</taxon>
    </lineage>
</organism>
<name>A0A7J7CSH8_TRIWF</name>
<evidence type="ECO:0000313" key="6">
    <source>
        <dbReference type="EMBL" id="KAF5737040.1"/>
    </source>
</evidence>
<evidence type="ECO:0000313" key="7">
    <source>
        <dbReference type="Proteomes" id="UP000593562"/>
    </source>
</evidence>
<dbReference type="GO" id="GO:0016874">
    <property type="term" value="F:ligase activity"/>
    <property type="evidence" value="ECO:0007669"/>
    <property type="project" value="UniProtKB-KW"/>
</dbReference>
<feature type="compositionally biased region" description="Basic residues" evidence="5">
    <location>
        <begin position="88"/>
        <end position="97"/>
    </location>
</feature>